<protein>
    <submittedName>
        <fullName evidence="1">Uncharacterized protein</fullName>
    </submittedName>
</protein>
<accession>A0AAV2CVR5</accession>
<dbReference type="AlphaFoldDB" id="A0AAV2CVR5"/>
<reference evidence="1 2" key="1">
    <citation type="submission" date="2024-04" db="EMBL/GenBank/DDBJ databases">
        <authorList>
            <person name="Fracassetti M."/>
        </authorList>
    </citation>
    <scope>NUCLEOTIDE SEQUENCE [LARGE SCALE GENOMIC DNA]</scope>
</reference>
<evidence type="ECO:0000313" key="2">
    <source>
        <dbReference type="Proteomes" id="UP001497516"/>
    </source>
</evidence>
<evidence type="ECO:0000313" key="1">
    <source>
        <dbReference type="EMBL" id="CAL1360627.1"/>
    </source>
</evidence>
<proteinExistence type="predicted"/>
<organism evidence="1 2">
    <name type="scientific">Linum trigynum</name>
    <dbReference type="NCBI Taxonomy" id="586398"/>
    <lineage>
        <taxon>Eukaryota</taxon>
        <taxon>Viridiplantae</taxon>
        <taxon>Streptophyta</taxon>
        <taxon>Embryophyta</taxon>
        <taxon>Tracheophyta</taxon>
        <taxon>Spermatophyta</taxon>
        <taxon>Magnoliopsida</taxon>
        <taxon>eudicotyledons</taxon>
        <taxon>Gunneridae</taxon>
        <taxon>Pentapetalae</taxon>
        <taxon>rosids</taxon>
        <taxon>fabids</taxon>
        <taxon>Malpighiales</taxon>
        <taxon>Linaceae</taxon>
        <taxon>Linum</taxon>
    </lineage>
</organism>
<gene>
    <name evidence="1" type="ORF">LTRI10_LOCUS8051</name>
</gene>
<dbReference type="EMBL" id="OZ034814">
    <property type="protein sequence ID" value="CAL1360627.1"/>
    <property type="molecule type" value="Genomic_DNA"/>
</dbReference>
<keyword evidence="2" id="KW-1185">Reference proteome</keyword>
<sequence length="223" mass="24235">MIFVLSSPLRFSCLDRRPGSPQNRNPAQRTEIVRDGDERRRLVLPSMARHLLPPSLSVARFPCPSVVALLYDFDVANPPLGFLLPSPPLVLSEPTACRKLLAFSCPQCPVLLLRYCHLPRHLLPSCAFLASPYPLPPPPFPLHSSTSPHPADPAMPPSLDPSLPSVRPLLTLAFVQFIVLLSRGKGQRSVLKNKGGQTPILGEQAAEAATTIAISKAPKLISK</sequence>
<dbReference type="Proteomes" id="UP001497516">
    <property type="component" value="Chromosome 10"/>
</dbReference>
<name>A0AAV2CVR5_9ROSI</name>